<dbReference type="InterPro" id="IPR002559">
    <property type="entry name" value="Transposase_11"/>
</dbReference>
<organism evidence="2">
    <name type="scientific">uncultured Rubrobacteraceae bacterium</name>
    <dbReference type="NCBI Taxonomy" id="349277"/>
    <lineage>
        <taxon>Bacteria</taxon>
        <taxon>Bacillati</taxon>
        <taxon>Actinomycetota</taxon>
        <taxon>Rubrobacteria</taxon>
        <taxon>Rubrobacterales</taxon>
        <taxon>Rubrobacteraceae</taxon>
        <taxon>environmental samples</taxon>
    </lineage>
</organism>
<dbReference type="GO" id="GO:0003677">
    <property type="term" value="F:DNA binding"/>
    <property type="evidence" value="ECO:0007669"/>
    <property type="project" value="InterPro"/>
</dbReference>
<reference evidence="2" key="1">
    <citation type="submission" date="2020-02" db="EMBL/GenBank/DDBJ databases">
        <authorList>
            <person name="Meier V. D."/>
        </authorList>
    </citation>
    <scope>NUCLEOTIDE SEQUENCE</scope>
    <source>
        <strain evidence="2">AVDCRST_MAG55</strain>
    </source>
</reference>
<dbReference type="GO" id="GO:0006313">
    <property type="term" value="P:DNA transposition"/>
    <property type="evidence" value="ECO:0007669"/>
    <property type="project" value="InterPro"/>
</dbReference>
<name>A0A6J4Q398_9ACTN</name>
<evidence type="ECO:0000313" key="2">
    <source>
        <dbReference type="EMBL" id="CAA9429137.1"/>
    </source>
</evidence>
<dbReference type="EMBL" id="CADCUZ010000121">
    <property type="protein sequence ID" value="CAA9429137.1"/>
    <property type="molecule type" value="Genomic_DNA"/>
</dbReference>
<dbReference type="AlphaFoldDB" id="A0A6J4Q398"/>
<evidence type="ECO:0000259" key="1">
    <source>
        <dbReference type="Pfam" id="PF01609"/>
    </source>
</evidence>
<dbReference type="GO" id="GO:0004803">
    <property type="term" value="F:transposase activity"/>
    <property type="evidence" value="ECO:0007669"/>
    <property type="project" value="InterPro"/>
</dbReference>
<proteinExistence type="predicted"/>
<protein>
    <recommendedName>
        <fullName evidence="1">Transposase IS4-like domain-containing protein</fullName>
    </recommendedName>
</protein>
<gene>
    <name evidence="2" type="ORF">AVDCRST_MAG55-2525</name>
</gene>
<sequence>MRACRKGLFAGQAAFGRSVSKTEWVYGFKVALSVSPEGVVTAFGLAPANRDERAVGEFLVASDGHDAFLADKGFSSVQWERHWKATHGAVVAATPQKSACRAWSEGARRWAAGKRQLIEGVIWQLKDQFSLGRHRAKTLDGLLARLAAKVAAYTCGQVLNDRLGRPLRHLASLLV</sequence>
<accession>A0A6J4Q398</accession>
<feature type="domain" description="Transposase IS4-like" evidence="1">
    <location>
        <begin position="19"/>
        <end position="154"/>
    </location>
</feature>
<dbReference type="Pfam" id="PF01609">
    <property type="entry name" value="DDE_Tnp_1"/>
    <property type="match status" value="1"/>
</dbReference>